<dbReference type="InterPro" id="IPR009072">
    <property type="entry name" value="Histone-fold"/>
</dbReference>
<gene>
    <name evidence="4 6 7" type="ORF">SRAE_1000173600</name>
</gene>
<dbReference type="PANTHER" id="PTHR11426">
    <property type="entry name" value="HISTONE H3"/>
    <property type="match status" value="1"/>
</dbReference>
<keyword evidence="2" id="KW-1133">Transmembrane helix</keyword>
<dbReference type="SMART" id="SM00428">
    <property type="entry name" value="H3"/>
    <property type="match status" value="1"/>
</dbReference>
<keyword evidence="2" id="KW-0812">Transmembrane</keyword>
<evidence type="ECO:0000313" key="6">
    <source>
        <dbReference type="WBParaSite" id="SRAE_1000173600.1"/>
    </source>
</evidence>
<keyword evidence="5" id="KW-1185">Reference proteome</keyword>
<dbReference type="EMBL" id="LN609528">
    <property type="protein sequence ID" value="CEF63475.1"/>
    <property type="molecule type" value="Genomic_DNA"/>
</dbReference>
<dbReference type="CTD" id="36375840"/>
<evidence type="ECO:0000256" key="1">
    <source>
        <dbReference type="ARBA" id="ARBA00010343"/>
    </source>
</evidence>
<dbReference type="SUPFAM" id="SSF47113">
    <property type="entry name" value="Histone-fold"/>
    <property type="match status" value="1"/>
</dbReference>
<keyword evidence="2" id="KW-0472">Membrane</keyword>
<feature type="transmembrane region" description="Helical" evidence="2">
    <location>
        <begin position="64"/>
        <end position="83"/>
    </location>
</feature>
<sequence length="231" mass="26551">MRHHLGLFSIEREKESNETCVLVCEFKFRSIVASKVTWTEILDSIYTKTLTSHFPVNLTKVGNMYIYVRIFFIASCVLFPLIIMARTKVSSTKTPKEPQKARKSIGHLHIQRLGTKKISQGSIVSPYLKKRSRKNKYDSKVLSDIRKFQDSTKLLVPRAPMIRCIRETIQGISRSDLRVTAGAVEAIREAVEAYLVDMFEICNLLAIHAKRKTVMPKDITLWKQITKMMTT</sequence>
<dbReference type="GO" id="GO:0003677">
    <property type="term" value="F:DNA binding"/>
    <property type="evidence" value="ECO:0007669"/>
    <property type="project" value="InterPro"/>
</dbReference>
<dbReference type="STRING" id="34506.A0A090L112"/>
<dbReference type="RefSeq" id="XP_024502677.1">
    <property type="nucleotide sequence ID" value="XM_024648728.1"/>
</dbReference>
<dbReference type="CDD" id="cd22911">
    <property type="entry name" value="HFD_H3"/>
    <property type="match status" value="1"/>
</dbReference>
<dbReference type="OrthoDB" id="4025405at2759"/>
<proteinExistence type="inferred from homology"/>
<evidence type="ECO:0000259" key="3">
    <source>
        <dbReference type="Pfam" id="PF00125"/>
    </source>
</evidence>
<reference evidence="6" key="2">
    <citation type="submission" date="2020-12" db="UniProtKB">
        <authorList>
            <consortium name="WormBaseParasite"/>
        </authorList>
    </citation>
    <scope>IDENTIFICATION</scope>
</reference>
<reference evidence="4 5" key="1">
    <citation type="submission" date="2014-09" db="EMBL/GenBank/DDBJ databases">
        <authorList>
            <person name="Martin A.A."/>
        </authorList>
    </citation>
    <scope>NUCLEOTIDE SEQUENCE</scope>
    <source>
        <strain evidence="5">ED321</strain>
        <strain evidence="4">ED321 Heterogonic</strain>
    </source>
</reference>
<dbReference type="WBParaSite" id="SRAE_1000173600.1">
    <property type="protein sequence ID" value="SRAE_1000173600.1"/>
    <property type="gene ID" value="WBGene00258345"/>
</dbReference>
<dbReference type="WormBase" id="SRAE_1000173600">
    <property type="protein sequence ID" value="SRP08992"/>
    <property type="gene ID" value="WBGene00258345"/>
</dbReference>
<dbReference type="GeneID" id="36375840"/>
<dbReference type="Proteomes" id="UP000035682">
    <property type="component" value="Unplaced"/>
</dbReference>
<dbReference type="GO" id="GO:0030527">
    <property type="term" value="F:structural constituent of chromatin"/>
    <property type="evidence" value="ECO:0007669"/>
    <property type="project" value="InterPro"/>
</dbReference>
<dbReference type="GO" id="GO:0046982">
    <property type="term" value="F:protein heterodimerization activity"/>
    <property type="evidence" value="ECO:0007669"/>
    <property type="project" value="InterPro"/>
</dbReference>
<feature type="domain" description="Core Histone H2A/H2B/H3" evidence="3">
    <location>
        <begin position="140"/>
        <end position="221"/>
    </location>
</feature>
<dbReference type="GO" id="GO:0000786">
    <property type="term" value="C:nucleosome"/>
    <property type="evidence" value="ECO:0007669"/>
    <property type="project" value="InterPro"/>
</dbReference>
<accession>A0A090L112</accession>
<name>A0A090L112_STRRB</name>
<evidence type="ECO:0000313" key="5">
    <source>
        <dbReference type="Proteomes" id="UP000035682"/>
    </source>
</evidence>
<protein>
    <submittedName>
        <fullName evidence="4 6">Histone H3.2</fullName>
    </submittedName>
</protein>
<comment type="similarity">
    <text evidence="1">Belongs to the histone H3 family.</text>
</comment>
<dbReference type="InterPro" id="IPR000164">
    <property type="entry name" value="Histone_H3/CENP-A"/>
</dbReference>
<dbReference type="Gene3D" id="1.10.20.10">
    <property type="entry name" value="Histone, subunit A"/>
    <property type="match status" value="1"/>
</dbReference>
<dbReference type="PRINTS" id="PR00622">
    <property type="entry name" value="HISTONEH3"/>
</dbReference>
<evidence type="ECO:0000313" key="7">
    <source>
        <dbReference type="WormBase" id="SRAE_1000173600"/>
    </source>
</evidence>
<evidence type="ECO:0000256" key="2">
    <source>
        <dbReference type="SAM" id="Phobius"/>
    </source>
</evidence>
<organism evidence="4">
    <name type="scientific">Strongyloides ratti</name>
    <name type="common">Parasitic roundworm</name>
    <dbReference type="NCBI Taxonomy" id="34506"/>
    <lineage>
        <taxon>Eukaryota</taxon>
        <taxon>Metazoa</taxon>
        <taxon>Ecdysozoa</taxon>
        <taxon>Nematoda</taxon>
        <taxon>Chromadorea</taxon>
        <taxon>Rhabditida</taxon>
        <taxon>Tylenchina</taxon>
        <taxon>Panagrolaimomorpha</taxon>
        <taxon>Strongyloidoidea</taxon>
        <taxon>Strongyloididae</taxon>
        <taxon>Strongyloides</taxon>
    </lineage>
</organism>
<dbReference type="AlphaFoldDB" id="A0A090L112"/>
<dbReference type="InterPro" id="IPR007125">
    <property type="entry name" value="H2A/H2B/H3"/>
</dbReference>
<evidence type="ECO:0000313" key="4">
    <source>
        <dbReference type="EMBL" id="CEF63475.1"/>
    </source>
</evidence>
<dbReference type="Pfam" id="PF00125">
    <property type="entry name" value="Histone"/>
    <property type="match status" value="1"/>
</dbReference>